<evidence type="ECO:0000256" key="1">
    <source>
        <dbReference type="SAM" id="MobiDB-lite"/>
    </source>
</evidence>
<gene>
    <name evidence="3" type="primary">TM209</name>
    <name evidence="3" type="ORF">TR161687</name>
</gene>
<evidence type="ECO:0000313" key="3">
    <source>
        <dbReference type="EMBL" id="JAP43355.1"/>
    </source>
</evidence>
<dbReference type="Pfam" id="PF09786">
    <property type="entry name" value="CytochromB561_N"/>
    <property type="match status" value="1"/>
</dbReference>
<dbReference type="PANTHER" id="PTHR21780:SF0">
    <property type="entry name" value="TRANSMEMBRANE PROTEIN 209"/>
    <property type="match status" value="1"/>
</dbReference>
<keyword evidence="2" id="KW-0472">Membrane</keyword>
<organism evidence="3">
    <name type="scientific">Schistocephalus solidus</name>
    <name type="common">Tapeworm</name>
    <dbReference type="NCBI Taxonomy" id="70667"/>
    <lineage>
        <taxon>Eukaryota</taxon>
        <taxon>Metazoa</taxon>
        <taxon>Spiralia</taxon>
        <taxon>Lophotrochozoa</taxon>
        <taxon>Platyhelminthes</taxon>
        <taxon>Cestoda</taxon>
        <taxon>Eucestoda</taxon>
        <taxon>Diphyllobothriidea</taxon>
        <taxon>Diphyllobothriidae</taxon>
        <taxon>Schistocephalus</taxon>
    </lineage>
</organism>
<dbReference type="InterPro" id="IPR019176">
    <property type="entry name" value="Cytochrome_B561-rel"/>
</dbReference>
<sequence>MDSVVWQDEKFASVTPEITQKQWISKSFYWLTLNLIILIWMSAFLLPANALVSIRKLSPSDIAVHVLILGILLVCLLSCCFHSFQLIRALRPSSVKAKGFFYPLTPPGDIFGPNIFSSPKREISFSYLSGCDIKSWIQTKIPKSPFCSQPLWPPGDPENHSFNEFWFSATQVEPSVYSSDQTSPPRLPTSSASNSFVLNTSVQNSSICLEKSSAIDNTWSSALARPRWIPSPLSSSLASFQYELSPSSETAPKSAVDDQSLTSPDSARLQFSSDPRISEQDAQKYWKENGVTSADLERWTINIRRWLHGTIVRRVVEEITSVNSKILETSEDAALIGSTTLNTLEQLAFSKYRHISTLSTLIRFLNCTKDQGYLVSRLRELARGSFLEEFRWDGGSKSTTSPWKEHIPTDTVILLHLLSTYMDCRLPPHPKCLSGRSFDQLHVVRHPDKPDLKAKYTAQLYISRIQPPVIKVVLDSTIYVFPSDQRNFYHALLMFFYFYHKQEDTIRSISLGASGLNLSWVFEK</sequence>
<proteinExistence type="predicted"/>
<keyword evidence="2 3" id="KW-0812">Transmembrane</keyword>
<dbReference type="PANTHER" id="PTHR21780">
    <property type="entry name" value="TRANSMEMBRANE PROTEIN 209"/>
    <property type="match status" value="1"/>
</dbReference>
<dbReference type="AlphaFoldDB" id="A0A0X3NUV6"/>
<dbReference type="EMBL" id="GEEE01019870">
    <property type="protein sequence ID" value="JAP43355.1"/>
    <property type="molecule type" value="Transcribed_RNA"/>
</dbReference>
<keyword evidence="2" id="KW-1133">Transmembrane helix</keyword>
<accession>A0A0X3NUV6</accession>
<feature type="transmembrane region" description="Helical" evidence="2">
    <location>
        <begin position="62"/>
        <end position="84"/>
    </location>
</feature>
<name>A0A0X3NUV6_SCHSO</name>
<feature type="compositionally biased region" description="Polar residues" evidence="1">
    <location>
        <begin position="248"/>
        <end position="275"/>
    </location>
</feature>
<protein>
    <submittedName>
        <fullName evidence="3">Transmembrane protein 209</fullName>
    </submittedName>
</protein>
<reference evidence="3" key="1">
    <citation type="submission" date="2016-01" db="EMBL/GenBank/DDBJ databases">
        <title>Reference transcriptome for the parasite Schistocephalus solidus: insights into the molecular evolution of parasitism.</title>
        <authorList>
            <person name="Hebert F.O."/>
            <person name="Grambauer S."/>
            <person name="Barber I."/>
            <person name="Landry C.R."/>
            <person name="Aubin-Horth N."/>
        </authorList>
    </citation>
    <scope>NUCLEOTIDE SEQUENCE</scope>
</reference>
<evidence type="ECO:0000256" key="2">
    <source>
        <dbReference type="SAM" id="Phobius"/>
    </source>
</evidence>
<feature type="transmembrane region" description="Helical" evidence="2">
    <location>
        <begin position="28"/>
        <end position="50"/>
    </location>
</feature>
<feature type="region of interest" description="Disordered" evidence="1">
    <location>
        <begin position="248"/>
        <end position="276"/>
    </location>
</feature>
<dbReference type="GO" id="GO:0016020">
    <property type="term" value="C:membrane"/>
    <property type="evidence" value="ECO:0007669"/>
    <property type="project" value="TreeGrafter"/>
</dbReference>